<dbReference type="GO" id="GO:0006310">
    <property type="term" value="P:DNA recombination"/>
    <property type="evidence" value="ECO:0007669"/>
    <property type="project" value="InterPro"/>
</dbReference>
<comment type="caution">
    <text evidence="2">The sequence shown here is derived from an EMBL/GenBank/DDBJ whole genome shotgun (WGS) entry which is preliminary data.</text>
</comment>
<dbReference type="Gene3D" id="3.30.930.30">
    <property type="match status" value="1"/>
</dbReference>
<protein>
    <recommendedName>
        <fullName evidence="4">Plasmid recombination enzyme</fullName>
    </recommendedName>
</protein>
<feature type="region of interest" description="Disordered" evidence="1">
    <location>
        <begin position="348"/>
        <end position="417"/>
    </location>
</feature>
<feature type="compositionally biased region" description="Basic and acidic residues" evidence="1">
    <location>
        <begin position="259"/>
        <end position="272"/>
    </location>
</feature>
<dbReference type="Pfam" id="PF01076">
    <property type="entry name" value="Mob_Pre"/>
    <property type="match status" value="1"/>
</dbReference>
<proteinExistence type="predicted"/>
<dbReference type="AlphaFoldDB" id="A0A2T7FZ23"/>
<gene>
    <name evidence="2" type="ORF">DC363_06170</name>
</gene>
<dbReference type="GO" id="GO:0003677">
    <property type="term" value="F:DNA binding"/>
    <property type="evidence" value="ECO:0007669"/>
    <property type="project" value="InterPro"/>
</dbReference>
<keyword evidence="3" id="KW-1185">Reference proteome</keyword>
<sequence>MSGICHISIERQAGSTRSSLDGWKVQLCAEVEAAKRRNLQAHVAALKAKSRKKEARQVLEKGLVDPWKRGRHGPLREGILTVIKSWFGGTGFDEWNPKRVAQFRATALAFLKQHFPDGQLRYACGHADEEAYHIHFVVAVWRDRVTVNRGRQSLLQSSINPLLADYEHAQTVAGQAFKPLGITRGERRAEARRLASAAGEPVPEKRRHTPPSEWRAKQRAQAQTEASEILENAVGTAHAEVENGRSLGKAAIRKSRKRAVSEARKRKEDAAREVAAQARAKDKLTREAEQMRTAAIEAEAKRVEAEQERATAELPLSDIVSAETEKVQDLKAAQATEAEMLRKLTDGTGEKTRAARKRCRVGDPHRARGNGVPPRPAHKQSHFRAALSQPHCGNRTAESTTNDDHFGPWRSHLCFPP</sequence>
<evidence type="ECO:0000256" key="1">
    <source>
        <dbReference type="SAM" id="MobiDB-lite"/>
    </source>
</evidence>
<name>A0A2T7FZ23_9RHOB</name>
<feature type="region of interest" description="Disordered" evidence="1">
    <location>
        <begin position="193"/>
        <end position="222"/>
    </location>
</feature>
<accession>A0A2T7FZ23</accession>
<dbReference type="Proteomes" id="UP000244817">
    <property type="component" value="Unassembled WGS sequence"/>
</dbReference>
<dbReference type="InterPro" id="IPR001668">
    <property type="entry name" value="Mob_Pre"/>
</dbReference>
<organism evidence="2 3">
    <name type="scientific">Thalassorhabdomicrobium marinisediminis</name>
    <dbReference type="NCBI Taxonomy" id="2170577"/>
    <lineage>
        <taxon>Bacteria</taxon>
        <taxon>Pseudomonadati</taxon>
        <taxon>Pseudomonadota</taxon>
        <taxon>Alphaproteobacteria</taxon>
        <taxon>Rhodobacterales</taxon>
        <taxon>Paracoccaceae</taxon>
        <taxon>Thalassorhabdomicrobium</taxon>
    </lineage>
</organism>
<dbReference type="EMBL" id="QCYG01000003">
    <property type="protein sequence ID" value="PVA07424.1"/>
    <property type="molecule type" value="Genomic_DNA"/>
</dbReference>
<reference evidence="2 3" key="1">
    <citation type="submission" date="2018-04" db="EMBL/GenBank/DDBJ databases">
        <title>Pelagivirga bohaiensis gen. nov., sp. nov., a bacterium isolated from the Bohai Sea.</title>
        <authorList>
            <person name="Ji X."/>
        </authorList>
    </citation>
    <scope>NUCLEOTIDE SEQUENCE [LARGE SCALE GENOMIC DNA]</scope>
    <source>
        <strain evidence="2 3">BH-SD16</strain>
    </source>
</reference>
<evidence type="ECO:0000313" key="3">
    <source>
        <dbReference type="Proteomes" id="UP000244817"/>
    </source>
</evidence>
<evidence type="ECO:0008006" key="4">
    <source>
        <dbReference type="Google" id="ProtNLM"/>
    </source>
</evidence>
<feature type="region of interest" description="Disordered" evidence="1">
    <location>
        <begin position="248"/>
        <end position="286"/>
    </location>
</feature>
<evidence type="ECO:0000313" key="2">
    <source>
        <dbReference type="EMBL" id="PVA07424.1"/>
    </source>
</evidence>